<comment type="caution">
    <text evidence="3">The sequence shown here is derived from an EMBL/GenBank/DDBJ whole genome shotgun (WGS) entry which is preliminary data.</text>
</comment>
<keyword evidence="2" id="KW-1133">Transmembrane helix</keyword>
<evidence type="ECO:0000313" key="4">
    <source>
        <dbReference type="Proteomes" id="UP001212152"/>
    </source>
</evidence>
<gene>
    <name evidence="3" type="ORF">HDU87_003935</name>
</gene>
<keyword evidence="2" id="KW-0472">Membrane</keyword>
<keyword evidence="4" id="KW-1185">Reference proteome</keyword>
<sequence length="442" mass="48415">MPPSKTHKRKDRPAIEASYPLGSSRQPPMRPQPTATGIFSDSLSIIASFCSALITVVSSAFSAFLRLFAPYIVAVLFILLLLRVARDRVASIAPWAAAIVSCDGPILPSLPVLAYALCGTGANGIEPGSHDFLAYWCDHGGALLTATKCKQLDDDKQKSLHKALGVITKATFETVDQGRQLIIRTHNLPSPHGLALRSTHLHSLQWAVLYHTNFTKKDNVAEGLRTTSNKLDSTVDTLIELKADAEHALVSMVDRFDSVERALRGTLDGRRTLEDMEGVFDDALRITDEELAALLGAAVTAREKALATKAAVQGVQRLLAEERRGQLDGEENSVNPLLGLFCKDCLTKSQARQLRQDLDVWNDCNSQISDLSRDLTSMGVELSQFRKNVALVRDSWRRNTYARGDVVDQIESLRGRVSQLRSLMAAGPKIDKPLEILDPATV</sequence>
<feature type="region of interest" description="Disordered" evidence="1">
    <location>
        <begin position="1"/>
        <end position="32"/>
    </location>
</feature>
<evidence type="ECO:0000313" key="3">
    <source>
        <dbReference type="EMBL" id="KAJ3184534.1"/>
    </source>
</evidence>
<accession>A0AAD5TQV8</accession>
<reference evidence="3" key="1">
    <citation type="submission" date="2020-05" db="EMBL/GenBank/DDBJ databases">
        <title>Phylogenomic resolution of chytrid fungi.</title>
        <authorList>
            <person name="Stajich J.E."/>
            <person name="Amses K."/>
            <person name="Simmons R."/>
            <person name="Seto K."/>
            <person name="Myers J."/>
            <person name="Bonds A."/>
            <person name="Quandt C.A."/>
            <person name="Barry K."/>
            <person name="Liu P."/>
            <person name="Grigoriev I."/>
            <person name="Longcore J.E."/>
            <person name="James T.Y."/>
        </authorList>
    </citation>
    <scope>NUCLEOTIDE SEQUENCE</scope>
    <source>
        <strain evidence="3">JEL0379</strain>
    </source>
</reference>
<dbReference type="EMBL" id="JADGJQ010000003">
    <property type="protein sequence ID" value="KAJ3184534.1"/>
    <property type="molecule type" value="Genomic_DNA"/>
</dbReference>
<evidence type="ECO:0000256" key="1">
    <source>
        <dbReference type="SAM" id="MobiDB-lite"/>
    </source>
</evidence>
<feature type="compositionally biased region" description="Basic residues" evidence="1">
    <location>
        <begin position="1"/>
        <end position="11"/>
    </location>
</feature>
<dbReference type="Proteomes" id="UP001212152">
    <property type="component" value="Unassembled WGS sequence"/>
</dbReference>
<dbReference type="AlphaFoldDB" id="A0AAD5TQV8"/>
<evidence type="ECO:0000256" key="2">
    <source>
        <dbReference type="SAM" id="Phobius"/>
    </source>
</evidence>
<protein>
    <submittedName>
        <fullName evidence="3">Uncharacterized protein</fullName>
    </submittedName>
</protein>
<organism evidence="3 4">
    <name type="scientific">Geranomyces variabilis</name>
    <dbReference type="NCBI Taxonomy" id="109894"/>
    <lineage>
        <taxon>Eukaryota</taxon>
        <taxon>Fungi</taxon>
        <taxon>Fungi incertae sedis</taxon>
        <taxon>Chytridiomycota</taxon>
        <taxon>Chytridiomycota incertae sedis</taxon>
        <taxon>Chytridiomycetes</taxon>
        <taxon>Spizellomycetales</taxon>
        <taxon>Powellomycetaceae</taxon>
        <taxon>Geranomyces</taxon>
    </lineage>
</organism>
<keyword evidence="2" id="KW-0812">Transmembrane</keyword>
<proteinExistence type="predicted"/>
<feature type="transmembrane region" description="Helical" evidence="2">
    <location>
        <begin position="35"/>
        <end position="57"/>
    </location>
</feature>
<feature type="transmembrane region" description="Helical" evidence="2">
    <location>
        <begin position="63"/>
        <end position="82"/>
    </location>
</feature>
<name>A0AAD5TQV8_9FUNG</name>